<keyword evidence="3" id="KW-0597">Phosphoprotein</keyword>
<dbReference type="SMART" id="SM00086">
    <property type="entry name" value="PAC"/>
    <property type="match status" value="2"/>
</dbReference>
<dbReference type="PROSITE" id="PS50113">
    <property type="entry name" value="PAC"/>
    <property type="match status" value="2"/>
</dbReference>
<dbReference type="Pfam" id="PF00072">
    <property type="entry name" value="Response_reg"/>
    <property type="match status" value="1"/>
</dbReference>
<dbReference type="SUPFAM" id="SSF52172">
    <property type="entry name" value="CheY-like"/>
    <property type="match status" value="1"/>
</dbReference>
<evidence type="ECO:0000256" key="1">
    <source>
        <dbReference type="ARBA" id="ARBA00000085"/>
    </source>
</evidence>
<dbReference type="InterPro" id="IPR000700">
    <property type="entry name" value="PAS-assoc_C"/>
</dbReference>
<feature type="transmembrane region" description="Helical" evidence="6">
    <location>
        <begin position="50"/>
        <end position="69"/>
    </location>
</feature>
<dbReference type="InterPro" id="IPR001610">
    <property type="entry name" value="PAC"/>
</dbReference>
<keyword evidence="6" id="KW-0812">Transmembrane</keyword>
<dbReference type="InterPro" id="IPR011006">
    <property type="entry name" value="CheY-like_superfamily"/>
</dbReference>
<dbReference type="InterPro" id="IPR000014">
    <property type="entry name" value="PAS"/>
</dbReference>
<dbReference type="Gene3D" id="3.30.565.10">
    <property type="entry name" value="Histidine kinase-like ATPase, C-terminal domain"/>
    <property type="match status" value="1"/>
</dbReference>
<keyword evidence="6" id="KW-1133">Transmembrane helix</keyword>
<reference evidence="11" key="1">
    <citation type="journal article" date="2015" name="Nature">
        <title>Complex archaea that bridge the gap between prokaryotes and eukaryotes.</title>
        <authorList>
            <person name="Spang A."/>
            <person name="Saw J.H."/>
            <person name="Jorgensen S.L."/>
            <person name="Zaremba-Niedzwiedzka K."/>
            <person name="Martijn J."/>
            <person name="Lind A.E."/>
            <person name="van Eijk R."/>
            <person name="Schleper C."/>
            <person name="Guy L."/>
            <person name="Ettema T.J."/>
        </authorList>
    </citation>
    <scope>NUCLEOTIDE SEQUENCE</scope>
</reference>
<evidence type="ECO:0000256" key="2">
    <source>
        <dbReference type="ARBA" id="ARBA00012438"/>
    </source>
</evidence>
<proteinExistence type="predicted"/>
<dbReference type="SUPFAM" id="SSF55785">
    <property type="entry name" value="PYP-like sensor domain (PAS domain)"/>
    <property type="match status" value="2"/>
</dbReference>
<dbReference type="PROSITE" id="PS50112">
    <property type="entry name" value="PAS"/>
    <property type="match status" value="2"/>
</dbReference>
<feature type="domain" description="Histidine kinase" evidence="7">
    <location>
        <begin position="397"/>
        <end position="620"/>
    </location>
</feature>
<dbReference type="InterPro" id="IPR052162">
    <property type="entry name" value="Sensor_kinase/Photoreceptor"/>
</dbReference>
<protein>
    <recommendedName>
        <fullName evidence="2">histidine kinase</fullName>
        <ecNumber evidence="2">2.7.13.3</ecNumber>
    </recommendedName>
</protein>
<dbReference type="AlphaFoldDB" id="A0A0F9W440"/>
<keyword evidence="4" id="KW-0808">Transferase</keyword>
<dbReference type="InterPro" id="IPR003661">
    <property type="entry name" value="HisK_dim/P_dom"/>
</dbReference>
<dbReference type="Gene3D" id="3.40.50.2300">
    <property type="match status" value="1"/>
</dbReference>
<dbReference type="SMART" id="SM00091">
    <property type="entry name" value="PAS"/>
    <property type="match status" value="2"/>
</dbReference>
<evidence type="ECO:0000313" key="11">
    <source>
        <dbReference type="EMBL" id="KKO06998.1"/>
    </source>
</evidence>
<dbReference type="PROSITE" id="PS50110">
    <property type="entry name" value="RESPONSE_REGULATORY"/>
    <property type="match status" value="1"/>
</dbReference>
<dbReference type="InterPro" id="IPR036890">
    <property type="entry name" value="HATPase_C_sf"/>
</dbReference>
<sequence>MQHRRLIKIGSALSVLMILVLDSATPLGFAHGDLYVLSIILGALAGSRRFLIGVTITSTLLTVLGTLISPPGIEFQYWASNRAISIAEFIIIAALCDFIMQRFQRLQRNTEQLQASHQALQEMTPCQDNPLAPFQYPKQFQLFVDAIPQIIWTADTRGSIEYINLALSRYTGKPRAMLIDDNIWSSLVHPDDLVQLRERWLEAVHNQTTSELECRLRRHDGSWRWHLLHGEPVRDEQGNTIKWCGSATDIHNNRINTERFEMVAKATVDAISDWDIQSNQIWWNQGVTNLFGYTRQEMMAKPDSWTERLHPDDKEQALASIYGALNSDRDRFHCHYRFIRKDGSIAIVEEHGFVIRDNDGIAIRLIGGMTDITGKRQLEEQLSHAQRLQTVGELTGGVAHDFNNLLTVIQGNAELLTEDHALDAQQKPLVAMISDASHQAAELVQRLLAFARKQPLAPQPTDIVRLINNIQPLVRQAVPERINLELIAEQDLPTVLIDPPQLESAVLNLCLNARDAMSDQGKLLLEVGRSELDADYALQHSGVEPGTYVRVSVSDTGTGMSQDVQTRAFDPFFTTKVNGKGSGLGLSMVYGFVKQSGGHIAIYSEPGNGTTVRMYLPASLQQVNADTPEHLQTHNSDRQTSPAAVPEPGTVLLVEDEPLVRQYAETQFQALGFHVISASHGDEALNILRQLEHIDLLFTDVMMGDGMDGPELASEARKLQPDITILFTSGYTENAMFRQGRLEPGTDLLVKPWRREDLLSKLKAMAVANSPNSKRSDRWQP</sequence>
<dbReference type="PROSITE" id="PS50109">
    <property type="entry name" value="HIS_KIN"/>
    <property type="match status" value="1"/>
</dbReference>
<dbReference type="InterPro" id="IPR004358">
    <property type="entry name" value="Sig_transdc_His_kin-like_C"/>
</dbReference>
<comment type="caution">
    <text evidence="11">The sequence shown here is derived from an EMBL/GenBank/DDBJ whole genome shotgun (WGS) entry which is preliminary data.</text>
</comment>
<dbReference type="InterPro" id="IPR035965">
    <property type="entry name" value="PAS-like_dom_sf"/>
</dbReference>
<dbReference type="SMART" id="SM00448">
    <property type="entry name" value="REC"/>
    <property type="match status" value="1"/>
</dbReference>
<evidence type="ECO:0000259" key="10">
    <source>
        <dbReference type="PROSITE" id="PS50113"/>
    </source>
</evidence>
<dbReference type="FunFam" id="3.30.450.20:FF:000099">
    <property type="entry name" value="Sensory box sensor histidine kinase"/>
    <property type="match status" value="1"/>
</dbReference>
<dbReference type="CDD" id="cd00082">
    <property type="entry name" value="HisKA"/>
    <property type="match status" value="1"/>
</dbReference>
<evidence type="ECO:0000259" key="9">
    <source>
        <dbReference type="PROSITE" id="PS50112"/>
    </source>
</evidence>
<dbReference type="Gene3D" id="1.10.287.130">
    <property type="match status" value="1"/>
</dbReference>
<dbReference type="InterPro" id="IPR036097">
    <property type="entry name" value="HisK_dim/P_sf"/>
</dbReference>
<feature type="transmembrane region" description="Helical" evidence="6">
    <location>
        <begin position="81"/>
        <end position="100"/>
    </location>
</feature>
<feature type="domain" description="Response regulatory" evidence="8">
    <location>
        <begin position="650"/>
        <end position="766"/>
    </location>
</feature>
<dbReference type="InterPro" id="IPR003594">
    <property type="entry name" value="HATPase_dom"/>
</dbReference>
<keyword evidence="6" id="KW-0472">Membrane</keyword>
<evidence type="ECO:0000256" key="3">
    <source>
        <dbReference type="ARBA" id="ARBA00022553"/>
    </source>
</evidence>
<dbReference type="InterPro" id="IPR013655">
    <property type="entry name" value="PAS_fold_3"/>
</dbReference>
<name>A0A0F9W440_9ZZZZ</name>
<dbReference type="EC" id="2.7.13.3" evidence="2"/>
<dbReference type="Pfam" id="PF02518">
    <property type="entry name" value="HATPase_c"/>
    <property type="match status" value="1"/>
</dbReference>
<dbReference type="SUPFAM" id="SSF55874">
    <property type="entry name" value="ATPase domain of HSP90 chaperone/DNA topoisomerase II/histidine kinase"/>
    <property type="match status" value="1"/>
</dbReference>
<evidence type="ECO:0000256" key="5">
    <source>
        <dbReference type="ARBA" id="ARBA00022777"/>
    </source>
</evidence>
<dbReference type="Pfam" id="PF00512">
    <property type="entry name" value="HisKA"/>
    <property type="match status" value="1"/>
</dbReference>
<dbReference type="InterPro" id="IPR001789">
    <property type="entry name" value="Sig_transdc_resp-reg_receiver"/>
</dbReference>
<accession>A0A0F9W440</accession>
<evidence type="ECO:0000256" key="4">
    <source>
        <dbReference type="ARBA" id="ARBA00022679"/>
    </source>
</evidence>
<dbReference type="InterPro" id="IPR005467">
    <property type="entry name" value="His_kinase_dom"/>
</dbReference>
<dbReference type="CDD" id="cd00130">
    <property type="entry name" value="PAS"/>
    <property type="match status" value="2"/>
</dbReference>
<organism evidence="11">
    <name type="scientific">marine sediment metagenome</name>
    <dbReference type="NCBI Taxonomy" id="412755"/>
    <lineage>
        <taxon>unclassified sequences</taxon>
        <taxon>metagenomes</taxon>
        <taxon>ecological metagenomes</taxon>
    </lineage>
</organism>
<dbReference type="SMART" id="SM00387">
    <property type="entry name" value="HATPase_c"/>
    <property type="match status" value="1"/>
</dbReference>
<keyword evidence="5" id="KW-0418">Kinase</keyword>
<feature type="domain" description="PAS" evidence="9">
    <location>
        <begin position="136"/>
        <end position="207"/>
    </location>
</feature>
<evidence type="ECO:0000256" key="6">
    <source>
        <dbReference type="SAM" id="Phobius"/>
    </source>
</evidence>
<evidence type="ECO:0000259" key="7">
    <source>
        <dbReference type="PROSITE" id="PS50109"/>
    </source>
</evidence>
<dbReference type="PANTHER" id="PTHR43304:SF1">
    <property type="entry name" value="PAC DOMAIN-CONTAINING PROTEIN"/>
    <property type="match status" value="1"/>
</dbReference>
<dbReference type="NCBIfam" id="TIGR00229">
    <property type="entry name" value="sensory_box"/>
    <property type="match status" value="2"/>
</dbReference>
<dbReference type="Pfam" id="PF08447">
    <property type="entry name" value="PAS_3"/>
    <property type="match status" value="2"/>
</dbReference>
<dbReference type="EMBL" id="LAZR01000014">
    <property type="protein sequence ID" value="KKO06998.1"/>
    <property type="molecule type" value="Genomic_DNA"/>
</dbReference>
<evidence type="ECO:0000259" key="8">
    <source>
        <dbReference type="PROSITE" id="PS50110"/>
    </source>
</evidence>
<feature type="domain" description="PAC" evidence="10">
    <location>
        <begin position="332"/>
        <end position="384"/>
    </location>
</feature>
<gene>
    <name evidence="11" type="ORF">LCGC14_0061840</name>
</gene>
<dbReference type="PANTHER" id="PTHR43304">
    <property type="entry name" value="PHYTOCHROME-LIKE PROTEIN CPH1"/>
    <property type="match status" value="1"/>
</dbReference>
<dbReference type="SUPFAM" id="SSF47384">
    <property type="entry name" value="Homodimeric domain of signal transducing histidine kinase"/>
    <property type="match status" value="1"/>
</dbReference>
<dbReference type="PRINTS" id="PR00344">
    <property type="entry name" value="BCTRLSENSOR"/>
</dbReference>
<dbReference type="GO" id="GO:0000155">
    <property type="term" value="F:phosphorelay sensor kinase activity"/>
    <property type="evidence" value="ECO:0007669"/>
    <property type="project" value="InterPro"/>
</dbReference>
<feature type="domain" description="PAC" evidence="10">
    <location>
        <begin position="210"/>
        <end position="262"/>
    </location>
</feature>
<dbReference type="Gene3D" id="3.30.450.20">
    <property type="entry name" value="PAS domain"/>
    <property type="match status" value="2"/>
</dbReference>
<comment type="catalytic activity">
    <reaction evidence="1">
        <text>ATP + protein L-histidine = ADP + protein N-phospho-L-histidine.</text>
        <dbReference type="EC" id="2.7.13.3"/>
    </reaction>
</comment>
<feature type="domain" description="PAS" evidence="9">
    <location>
        <begin position="256"/>
        <end position="328"/>
    </location>
</feature>
<dbReference type="SMART" id="SM00388">
    <property type="entry name" value="HisKA"/>
    <property type="match status" value="1"/>
</dbReference>